<dbReference type="AlphaFoldDB" id="A0A9C6XVI9"/>
<dbReference type="OrthoDB" id="7696649at2759"/>
<protein>
    <submittedName>
        <fullName evidence="3">Alanine and glycine-rich protein-like</fullName>
    </submittedName>
</protein>
<keyword evidence="2" id="KW-1185">Reference proteome</keyword>
<feature type="compositionally biased region" description="Polar residues" evidence="1">
    <location>
        <begin position="24"/>
        <end position="33"/>
    </location>
</feature>
<dbReference type="Pfam" id="PF00232">
    <property type="entry name" value="Glyco_hydro_1"/>
    <property type="match status" value="1"/>
</dbReference>
<feature type="region of interest" description="Disordered" evidence="1">
    <location>
        <begin position="76"/>
        <end position="135"/>
    </location>
</feature>
<sequence length="135" mass="12752">SVGFGSGPQFSRPGSDKDEDKTASETSNVNTGIGLTIDALVFGDYPEAVRASKAPFTDEEKELIKGRIDFVGINIYGGQNATAGGGGGGGDGGPPGPPGDGGSDGGPPGDGGSGGGPPDGGSGGGGNKPDGFGGV</sequence>
<name>A0A9C6XVI9_FRAOC</name>
<evidence type="ECO:0000256" key="1">
    <source>
        <dbReference type="SAM" id="MobiDB-lite"/>
    </source>
</evidence>
<dbReference type="InterPro" id="IPR017853">
    <property type="entry name" value="GH"/>
</dbReference>
<evidence type="ECO:0000313" key="2">
    <source>
        <dbReference type="Proteomes" id="UP000504606"/>
    </source>
</evidence>
<gene>
    <name evidence="3" type="primary">LOC127752018</name>
</gene>
<dbReference type="GeneID" id="127752018"/>
<feature type="compositionally biased region" description="Gly residues" evidence="1">
    <location>
        <begin position="83"/>
        <end position="135"/>
    </location>
</feature>
<proteinExistence type="predicted"/>
<feature type="non-terminal residue" evidence="3">
    <location>
        <position position="135"/>
    </location>
</feature>
<dbReference type="Proteomes" id="UP000504606">
    <property type="component" value="Unplaced"/>
</dbReference>
<dbReference type="KEGG" id="foc:127752018"/>
<dbReference type="GO" id="GO:0005975">
    <property type="term" value="P:carbohydrate metabolic process"/>
    <property type="evidence" value="ECO:0007669"/>
    <property type="project" value="InterPro"/>
</dbReference>
<feature type="region of interest" description="Disordered" evidence="1">
    <location>
        <begin position="1"/>
        <end position="33"/>
    </location>
</feature>
<organism evidence="2 3">
    <name type="scientific">Frankliniella occidentalis</name>
    <name type="common">Western flower thrips</name>
    <name type="synonym">Euthrips occidentalis</name>
    <dbReference type="NCBI Taxonomy" id="133901"/>
    <lineage>
        <taxon>Eukaryota</taxon>
        <taxon>Metazoa</taxon>
        <taxon>Ecdysozoa</taxon>
        <taxon>Arthropoda</taxon>
        <taxon>Hexapoda</taxon>
        <taxon>Insecta</taxon>
        <taxon>Pterygota</taxon>
        <taxon>Neoptera</taxon>
        <taxon>Paraneoptera</taxon>
        <taxon>Thysanoptera</taxon>
        <taxon>Terebrantia</taxon>
        <taxon>Thripoidea</taxon>
        <taxon>Thripidae</taxon>
        <taxon>Frankliniella</taxon>
    </lineage>
</organism>
<feature type="non-terminal residue" evidence="3">
    <location>
        <position position="1"/>
    </location>
</feature>
<evidence type="ECO:0000313" key="3">
    <source>
        <dbReference type="RefSeq" id="XP_052132417.1"/>
    </source>
</evidence>
<dbReference type="InterPro" id="IPR001360">
    <property type="entry name" value="Glyco_hydro_1"/>
</dbReference>
<dbReference type="Gene3D" id="3.20.20.80">
    <property type="entry name" value="Glycosidases"/>
    <property type="match status" value="1"/>
</dbReference>
<dbReference type="SUPFAM" id="SSF51445">
    <property type="entry name" value="(Trans)glycosidases"/>
    <property type="match status" value="1"/>
</dbReference>
<reference evidence="3" key="1">
    <citation type="submission" date="2025-08" db="UniProtKB">
        <authorList>
            <consortium name="RefSeq"/>
        </authorList>
    </citation>
    <scope>IDENTIFICATION</scope>
    <source>
        <tissue evidence="3">Whole organism</tissue>
    </source>
</reference>
<feature type="compositionally biased region" description="Basic and acidic residues" evidence="1">
    <location>
        <begin position="14"/>
        <end position="23"/>
    </location>
</feature>
<accession>A0A9C6XVI9</accession>
<dbReference type="GO" id="GO:0004553">
    <property type="term" value="F:hydrolase activity, hydrolyzing O-glycosyl compounds"/>
    <property type="evidence" value="ECO:0007669"/>
    <property type="project" value="InterPro"/>
</dbReference>
<dbReference type="RefSeq" id="XP_052132417.1">
    <property type="nucleotide sequence ID" value="XM_052276457.1"/>
</dbReference>